<evidence type="ECO:0000256" key="4">
    <source>
        <dbReference type="ARBA" id="ARBA00023284"/>
    </source>
</evidence>
<name>E6WP70_PSEUU</name>
<dbReference type="STRING" id="743721.Psesu_0107"/>
<proteinExistence type="predicted"/>
<feature type="chain" id="PRO_5003214877" evidence="5">
    <location>
        <begin position="27"/>
        <end position="452"/>
    </location>
</feature>
<evidence type="ECO:0000259" key="6">
    <source>
        <dbReference type="PROSITE" id="PS51352"/>
    </source>
</evidence>
<feature type="signal peptide" evidence="5">
    <location>
        <begin position="1"/>
        <end position="26"/>
    </location>
</feature>
<evidence type="ECO:0000256" key="5">
    <source>
        <dbReference type="SAM" id="SignalP"/>
    </source>
</evidence>
<dbReference type="EMBL" id="CP002446">
    <property type="protein sequence ID" value="ADV25969.1"/>
    <property type="molecule type" value="Genomic_DNA"/>
</dbReference>
<sequence length="452" mass="50122">MKALGALLWSGTALLATALSATGALAAERFPKEGIWRGEFTVDGDPIPFNFEVKGRDAASASFELINGSRRDRFVVERVSGDTLSVPMNTYDAALVFSVREDGTLAGEYRDLVPSRNGARNIPFVAEHGKAWRFVEPERAKPAEVDLGGKWALQQSDQARLRDDNPDERQNRRNQVGLFEQQGNRLTGVIMTAVGDSRELEGVVQGNRFWLSHFSGPSPRLIKGTIDEDGNLQGVSGSGIYNVVRFEGRKDPAAELPDPYQLTFLKDGQKRIDFSFPDLQGRTVSLRDDKYRGKVVIVEVIGTWCPNCTDQTYFLSPWFKQNRHRGVEAVAVAFEQEDSFDYFQKTLGKFRQYFGIEYDIVFGGIADKKVATERLQGVNYMAAFPTTFIIDRKGEVREIYTGYTGTVTGAYHEQYVAKFNALLDELLAEPDPYAASADQAPAGTAATVAAAY</sequence>
<dbReference type="InterPro" id="IPR000866">
    <property type="entry name" value="AhpC/TSA"/>
</dbReference>
<keyword evidence="4" id="KW-0676">Redox-active center</keyword>
<dbReference type="GO" id="GO:0017004">
    <property type="term" value="P:cytochrome complex assembly"/>
    <property type="evidence" value="ECO:0007669"/>
    <property type="project" value="UniProtKB-KW"/>
</dbReference>
<dbReference type="GO" id="GO:0016491">
    <property type="term" value="F:oxidoreductase activity"/>
    <property type="evidence" value="ECO:0007669"/>
    <property type="project" value="InterPro"/>
</dbReference>
<dbReference type="HOGENOM" id="CLU_675960_0_0_6"/>
<dbReference type="InterPro" id="IPR013766">
    <property type="entry name" value="Thioredoxin_domain"/>
</dbReference>
<dbReference type="KEGG" id="psu:Psesu_0107"/>
<gene>
    <name evidence="7" type="ordered locus">Psesu_0107</name>
</gene>
<dbReference type="RefSeq" id="WP_013533799.1">
    <property type="nucleotide sequence ID" value="NC_014924.1"/>
</dbReference>
<keyword evidence="5" id="KW-0732">Signal</keyword>
<evidence type="ECO:0000313" key="7">
    <source>
        <dbReference type="EMBL" id="ADV25969.1"/>
    </source>
</evidence>
<dbReference type="eggNOG" id="COG1225">
    <property type="taxonomic scope" value="Bacteria"/>
</dbReference>
<dbReference type="Gene3D" id="3.40.30.10">
    <property type="entry name" value="Glutaredoxin"/>
    <property type="match status" value="1"/>
</dbReference>
<dbReference type="GO" id="GO:0030313">
    <property type="term" value="C:cell envelope"/>
    <property type="evidence" value="ECO:0007669"/>
    <property type="project" value="UniProtKB-SubCell"/>
</dbReference>
<keyword evidence="3" id="KW-1015">Disulfide bond</keyword>
<feature type="domain" description="Thioredoxin" evidence="6">
    <location>
        <begin position="265"/>
        <end position="421"/>
    </location>
</feature>
<keyword evidence="2" id="KW-0201">Cytochrome c-type biogenesis</keyword>
<accession>E6WP70</accession>
<dbReference type="InterPro" id="IPR036249">
    <property type="entry name" value="Thioredoxin-like_sf"/>
</dbReference>
<reference evidence="7 8" key="1">
    <citation type="submission" date="2011-01" db="EMBL/GenBank/DDBJ databases">
        <title>Complete sequence of Pseudoxanthomonas suwonensis 11-1.</title>
        <authorList>
            <consortium name="US DOE Joint Genome Institute"/>
            <person name="Lucas S."/>
            <person name="Copeland A."/>
            <person name="Lapidus A."/>
            <person name="Cheng J.-F."/>
            <person name="Goodwin L."/>
            <person name="Pitluck S."/>
            <person name="Teshima H."/>
            <person name="Detter J.C."/>
            <person name="Han C."/>
            <person name="Tapia R."/>
            <person name="Land M."/>
            <person name="Hauser L."/>
            <person name="Kyrpides N."/>
            <person name="Ivanova N."/>
            <person name="Ovchinnikova G."/>
            <person name="Siebers A.K."/>
            <person name="Allgaier M."/>
            <person name="Thelen M.P."/>
            <person name="Hugenholtz P."/>
            <person name="Gladden J."/>
            <person name="Woyke T."/>
        </authorList>
    </citation>
    <scope>NUCLEOTIDE SEQUENCE [LARGE SCALE GENOMIC DNA]</scope>
    <source>
        <strain evidence="8">11-1</strain>
    </source>
</reference>
<dbReference type="CDD" id="cd02966">
    <property type="entry name" value="TlpA_like_family"/>
    <property type="match status" value="1"/>
</dbReference>
<evidence type="ECO:0000256" key="3">
    <source>
        <dbReference type="ARBA" id="ARBA00023157"/>
    </source>
</evidence>
<dbReference type="AlphaFoldDB" id="E6WP70"/>
<dbReference type="GO" id="GO:0016209">
    <property type="term" value="F:antioxidant activity"/>
    <property type="evidence" value="ECO:0007669"/>
    <property type="project" value="InterPro"/>
</dbReference>
<dbReference type="Proteomes" id="UP000008632">
    <property type="component" value="Chromosome"/>
</dbReference>
<organism evidence="7 8">
    <name type="scientific">Pseudoxanthomonas suwonensis (strain 11-1)</name>
    <dbReference type="NCBI Taxonomy" id="743721"/>
    <lineage>
        <taxon>Bacteria</taxon>
        <taxon>Pseudomonadati</taxon>
        <taxon>Pseudomonadota</taxon>
        <taxon>Gammaproteobacteria</taxon>
        <taxon>Lysobacterales</taxon>
        <taxon>Lysobacteraceae</taxon>
        <taxon>Pseudoxanthomonas</taxon>
    </lineage>
</organism>
<dbReference type="Pfam" id="PF00578">
    <property type="entry name" value="AhpC-TSA"/>
    <property type="match status" value="1"/>
</dbReference>
<evidence type="ECO:0000256" key="2">
    <source>
        <dbReference type="ARBA" id="ARBA00022748"/>
    </source>
</evidence>
<dbReference type="SUPFAM" id="SSF52833">
    <property type="entry name" value="Thioredoxin-like"/>
    <property type="match status" value="1"/>
</dbReference>
<dbReference type="PROSITE" id="PS51352">
    <property type="entry name" value="THIOREDOXIN_2"/>
    <property type="match status" value="1"/>
</dbReference>
<comment type="subcellular location">
    <subcellularLocation>
        <location evidence="1">Cell envelope</location>
    </subcellularLocation>
</comment>
<keyword evidence="8" id="KW-1185">Reference proteome</keyword>
<dbReference type="PANTHER" id="PTHR42852">
    <property type="entry name" value="THIOL:DISULFIDE INTERCHANGE PROTEIN DSBE"/>
    <property type="match status" value="1"/>
</dbReference>
<evidence type="ECO:0000313" key="8">
    <source>
        <dbReference type="Proteomes" id="UP000008632"/>
    </source>
</evidence>
<evidence type="ECO:0000256" key="1">
    <source>
        <dbReference type="ARBA" id="ARBA00004196"/>
    </source>
</evidence>
<dbReference type="PANTHER" id="PTHR42852:SF6">
    <property type="entry name" value="THIOL:DISULFIDE INTERCHANGE PROTEIN DSBE"/>
    <property type="match status" value="1"/>
</dbReference>
<dbReference type="InterPro" id="IPR050553">
    <property type="entry name" value="Thioredoxin_ResA/DsbE_sf"/>
</dbReference>
<protein>
    <submittedName>
        <fullName evidence="7">Alkyl hydroperoxide reductase/ Thiol specific antioxidant/ Mal allergen</fullName>
    </submittedName>
</protein>